<evidence type="ECO:0000256" key="5">
    <source>
        <dbReference type="PROSITE-ProRule" id="PRU00221"/>
    </source>
</evidence>
<evidence type="ECO:0000256" key="4">
    <source>
        <dbReference type="ARBA" id="ARBA00073334"/>
    </source>
</evidence>
<dbReference type="Gene3D" id="2.30.29.30">
    <property type="entry name" value="Pleckstrin-homology domain (PH domain)/Phosphotyrosine-binding domain (PTB)"/>
    <property type="match status" value="1"/>
</dbReference>
<comment type="caution">
    <text evidence="9">The sequence shown here is derived from an EMBL/GenBank/DDBJ whole genome shotgun (WGS) entry which is preliminary data.</text>
</comment>
<protein>
    <recommendedName>
        <fullName evidence="4">Beige protein homolog 1</fullName>
    </recommendedName>
</protein>
<proteinExistence type="predicted"/>
<dbReference type="STRING" id="1093900.A0A507B045"/>
<dbReference type="EMBL" id="SKBQ01000055">
    <property type="protein sequence ID" value="TPX10649.1"/>
    <property type="molecule type" value="Genomic_DNA"/>
</dbReference>
<keyword evidence="10" id="KW-1185">Reference proteome</keyword>
<evidence type="ECO:0000256" key="1">
    <source>
        <dbReference type="ARBA" id="ARBA00022574"/>
    </source>
</evidence>
<feature type="compositionally biased region" description="Acidic residues" evidence="6">
    <location>
        <begin position="1783"/>
        <end position="1800"/>
    </location>
</feature>
<dbReference type="PANTHER" id="PTHR46108:SF4">
    <property type="entry name" value="BLUE CHEESE"/>
    <property type="match status" value="1"/>
</dbReference>
<evidence type="ECO:0000313" key="9">
    <source>
        <dbReference type="EMBL" id="TPX10649.1"/>
    </source>
</evidence>
<dbReference type="InterPro" id="IPR023362">
    <property type="entry name" value="PH-BEACH_dom"/>
</dbReference>
<organism evidence="9 10">
    <name type="scientific">Thyridium curvatum</name>
    <dbReference type="NCBI Taxonomy" id="1093900"/>
    <lineage>
        <taxon>Eukaryota</taxon>
        <taxon>Fungi</taxon>
        <taxon>Dikarya</taxon>
        <taxon>Ascomycota</taxon>
        <taxon>Pezizomycotina</taxon>
        <taxon>Sordariomycetes</taxon>
        <taxon>Sordariomycetidae</taxon>
        <taxon>Thyridiales</taxon>
        <taxon>Thyridiaceae</taxon>
        <taxon>Thyridium</taxon>
    </lineage>
</organism>
<dbReference type="Proteomes" id="UP000319257">
    <property type="component" value="Unassembled WGS sequence"/>
</dbReference>
<dbReference type="Gene3D" id="2.60.120.200">
    <property type="match status" value="1"/>
</dbReference>
<dbReference type="SMART" id="SM01026">
    <property type="entry name" value="Beach"/>
    <property type="match status" value="1"/>
</dbReference>
<evidence type="ECO:0000256" key="3">
    <source>
        <dbReference type="ARBA" id="ARBA00054699"/>
    </source>
</evidence>
<feature type="compositionally biased region" description="Low complexity" evidence="6">
    <location>
        <begin position="1119"/>
        <end position="1128"/>
    </location>
</feature>
<evidence type="ECO:0000313" key="10">
    <source>
        <dbReference type="Proteomes" id="UP000319257"/>
    </source>
</evidence>
<name>A0A507B045_9PEZI</name>
<dbReference type="InParanoid" id="A0A507B045"/>
<feature type="region of interest" description="Disordered" evidence="6">
    <location>
        <begin position="1"/>
        <end position="21"/>
    </location>
</feature>
<comment type="function">
    <text evidence="3">May be involved in protein sorting and cell wall formation.</text>
</comment>
<dbReference type="Pfam" id="PF23295">
    <property type="entry name" value="Arm_4"/>
    <property type="match status" value="1"/>
</dbReference>
<dbReference type="InterPro" id="IPR001680">
    <property type="entry name" value="WD40_rpt"/>
</dbReference>
<feature type="domain" description="BEACH" evidence="7">
    <location>
        <begin position="1988"/>
        <end position="2279"/>
    </location>
</feature>
<keyword evidence="1 5" id="KW-0853">WD repeat</keyword>
<dbReference type="Pfam" id="PF02138">
    <property type="entry name" value="Beach"/>
    <property type="match status" value="1"/>
</dbReference>
<dbReference type="SUPFAM" id="SSF50978">
    <property type="entry name" value="WD40 repeat-like"/>
    <property type="match status" value="1"/>
</dbReference>
<dbReference type="CDD" id="cd01201">
    <property type="entry name" value="PH_BEACH"/>
    <property type="match status" value="1"/>
</dbReference>
<dbReference type="SUPFAM" id="SSF81837">
    <property type="entry name" value="BEACH domain"/>
    <property type="match status" value="1"/>
</dbReference>
<dbReference type="InterPro" id="IPR036372">
    <property type="entry name" value="BEACH_dom_sf"/>
</dbReference>
<feature type="repeat" description="WD" evidence="5">
    <location>
        <begin position="2412"/>
        <end position="2453"/>
    </location>
</feature>
<dbReference type="SUPFAM" id="SSF49899">
    <property type="entry name" value="Concanavalin A-like lectins/glucanases"/>
    <property type="match status" value="1"/>
</dbReference>
<dbReference type="GeneID" id="41975830"/>
<dbReference type="PANTHER" id="PTHR46108">
    <property type="entry name" value="BLUE CHEESE"/>
    <property type="match status" value="1"/>
</dbReference>
<gene>
    <name evidence="9" type="ORF">E0L32_008383</name>
</gene>
<dbReference type="OrthoDB" id="26681at2759"/>
<dbReference type="Gene3D" id="1.10.1540.10">
    <property type="entry name" value="BEACH domain"/>
    <property type="match status" value="1"/>
</dbReference>
<accession>A0A507B045</accession>
<keyword evidence="2" id="KW-0677">Repeat</keyword>
<feature type="region of interest" description="Disordered" evidence="6">
    <location>
        <begin position="923"/>
        <end position="945"/>
    </location>
</feature>
<dbReference type="SUPFAM" id="SSF50729">
    <property type="entry name" value="PH domain-like"/>
    <property type="match status" value="1"/>
</dbReference>
<feature type="region of interest" description="Disordered" evidence="6">
    <location>
        <begin position="1699"/>
        <end position="1800"/>
    </location>
</feature>
<evidence type="ECO:0000256" key="6">
    <source>
        <dbReference type="SAM" id="MobiDB-lite"/>
    </source>
</evidence>
<dbReference type="PROSITE" id="PS50082">
    <property type="entry name" value="WD_REPEATS_2"/>
    <property type="match status" value="1"/>
</dbReference>
<feature type="compositionally biased region" description="Polar residues" evidence="6">
    <location>
        <begin position="8"/>
        <end position="19"/>
    </location>
</feature>
<feature type="compositionally biased region" description="Polar residues" evidence="6">
    <location>
        <begin position="1720"/>
        <end position="1749"/>
    </location>
</feature>
<feature type="compositionally biased region" description="Polar residues" evidence="6">
    <location>
        <begin position="933"/>
        <end position="945"/>
    </location>
</feature>
<dbReference type="CDD" id="cd06071">
    <property type="entry name" value="Beach"/>
    <property type="match status" value="1"/>
</dbReference>
<reference evidence="9 10" key="1">
    <citation type="submission" date="2019-06" db="EMBL/GenBank/DDBJ databases">
        <title>Draft genome sequence of the filamentous fungus Phialemoniopsis curvata isolated from diesel fuel.</title>
        <authorList>
            <person name="Varaljay V.A."/>
            <person name="Lyon W.J."/>
            <person name="Crouch A.L."/>
            <person name="Drake C.E."/>
            <person name="Hollomon J.M."/>
            <person name="Nadeau L.J."/>
            <person name="Nunn H.S."/>
            <person name="Stevenson B.S."/>
            <person name="Bojanowski C.L."/>
            <person name="Crookes-Goodson W.J."/>
        </authorList>
    </citation>
    <scope>NUCLEOTIDE SEQUENCE [LARGE SCALE GENOMIC DNA]</scope>
    <source>
        <strain evidence="9 10">D216</strain>
    </source>
</reference>
<dbReference type="PROSITE" id="PS50294">
    <property type="entry name" value="WD_REPEATS_REGION"/>
    <property type="match status" value="1"/>
</dbReference>
<feature type="region of interest" description="Disordered" evidence="6">
    <location>
        <begin position="1112"/>
        <end position="1131"/>
    </location>
</feature>
<evidence type="ECO:0000259" key="7">
    <source>
        <dbReference type="PROSITE" id="PS50197"/>
    </source>
</evidence>
<evidence type="ECO:0000259" key="8">
    <source>
        <dbReference type="PROSITE" id="PS51783"/>
    </source>
</evidence>
<dbReference type="PROSITE" id="PS50197">
    <property type="entry name" value="BEACH"/>
    <property type="match status" value="1"/>
</dbReference>
<dbReference type="InterPro" id="IPR056252">
    <property type="entry name" value="Alfy-like_Arm-like"/>
</dbReference>
<dbReference type="InterPro" id="IPR015943">
    <property type="entry name" value="WD40/YVTN_repeat-like_dom_sf"/>
</dbReference>
<dbReference type="Pfam" id="PF13385">
    <property type="entry name" value="Laminin_G_3"/>
    <property type="match status" value="1"/>
</dbReference>
<dbReference type="InterPro" id="IPR011993">
    <property type="entry name" value="PH-like_dom_sf"/>
</dbReference>
<dbReference type="Gene3D" id="2.130.10.10">
    <property type="entry name" value="YVTN repeat-like/Quinoprotein amine dehydrogenase"/>
    <property type="match status" value="1"/>
</dbReference>
<dbReference type="InterPro" id="IPR000409">
    <property type="entry name" value="BEACH_dom"/>
</dbReference>
<evidence type="ECO:0000256" key="2">
    <source>
        <dbReference type="ARBA" id="ARBA00022737"/>
    </source>
</evidence>
<dbReference type="InterPro" id="IPR036322">
    <property type="entry name" value="WD40_repeat_dom_sf"/>
</dbReference>
<dbReference type="RefSeq" id="XP_030992360.1">
    <property type="nucleotide sequence ID" value="XM_031143232.1"/>
</dbReference>
<dbReference type="Pfam" id="PF14844">
    <property type="entry name" value="PH_BEACH"/>
    <property type="match status" value="1"/>
</dbReference>
<feature type="domain" description="BEACH-type PH" evidence="8">
    <location>
        <begin position="1814"/>
        <end position="1949"/>
    </location>
</feature>
<dbReference type="SMART" id="SM00320">
    <property type="entry name" value="WD40"/>
    <property type="match status" value="3"/>
</dbReference>
<dbReference type="Pfam" id="PF00400">
    <property type="entry name" value="WD40"/>
    <property type="match status" value="1"/>
</dbReference>
<sequence>MATRPSRYRSSTSASNPPKTTKAAEVLQGLLDNLSSHIRTRGVSGYPDTQALMKYARQLHQHLAASTPPSPSQDDFRHLHGYQHILDLLRSFSGYYNPSKRTQTEKKALFELLHIALAVLSATFRGHQGNRRYFRHRVEGGGWEALEQIIASIGLGGSDSDLYSNCQLFGKLLSFALDDQRLDELCQSVASAQAARAGAGKSEDDEDGAAKGDASLQKDAEMAFVETELHNIIGPKTVLQNAEIMRTVVGFWESIPRQKEKDPDITSFVVVTALSLVVSSSFANLAALHTTGVLSRFLRLYFGQGIQLGDLEREKVLALCKSMMSLGVNRLVDAQFLLSNQDPAASEFSLAMAEKHCNPSFVQFDLSLHGHSSIELPNIGRSFPPLSSAGYTFTAWLRVDNFDPNSHTTIFGVFDSTQTCFLLAYLERDTHNFILQTSVTSQRPSVRFKSVKFKPNQWYHVAIVHRRPKTMIASKASLYVNGEFAEQLRSSYPSQPPLASGSTDSFASFASNAQKTAQVQAFLGTPRDLSTRVGPGLIFSKWSLATAHLFEDTLSDDFIAVHYRLGPRYQGNFQDRLGSFQTYEASAALSRRNEMLHPGKEENSDILRAIRDKASVILPEQKVLMGTIPGAMFRTDGQFLESLLFRSLSRNAASNLLSLTAKTGTAIAINSAIPCVNDALVRAHGVSILAGDPVLATPYNFDDNLWRLGGFTPVALKLVERTTNSDDLLRSVEFMFLCINQSWRNSEAMERDNGYAILAMLLRAKLGYPGSGPDNTGWRLTLTSEERDRLSFQLLSLVLAFVGYRHADNLESFIVNPLAYRILLIDFDTWRKAARLTQELYYKQFLTFAVTSKHHQFNNRRLVRMRVTKRLLDAVKGESISEEVLPHFLSAFETLIRCNYNAEVHRSLALFITYALHTQPTSLPRTPKPLSALSRSSTPKPLLDTNGSVSANNSKILNKRQLAVRILGMYTRMLCEKGNLTDIRKFAKTVTNKWLLYLLAENDPEIVVNGCKILARLLVSHGAGYVAKFATKTGGFTIMAHRLRNWWDIPTLWPICLCILFGKDVAEVDFDKPFDLTNLAAISSKGRIVYPEALPVLISMLQHGLRDVLRYQDDPDSPARPSSGARSPTAQVDLLDSRPRDRSMSLAEELALRQSNKADKDRISSHATVLQTMVRFLADLYTRSSTFRDFALSSEYVRLLLTALYPVIVSTDAVSPETELNSKDSALTFEGGDVLIRPVPGSALPAPIVRTASASSTESAVSLGVQPTRGTPLRKASSFILLSAQKSPPPQSAARFSHVMSPKKQVATQQVSNVVLEGLLDLVIKVFADQVMVRKEFSGFGLFLKVPPGFQEHQAYFESYVLRNTVEQLGELVRSNQKVLCEPRILTNMARLSVHVLEATFEGWFMNGALTMLDFTGMLLEYLQRPEVSSMKSVRLCMPAVGTLRLCFLKVALLLLSDIDDAQISDADAQSALEKLFYWQTVLLNCLSTEDEYMKLFWYQLYAKLLDKREPIRLVAASIWRIMLVQKPQESAITFRQCSNSDQGQLTKGFSKLTEVDDGAFVEWVDQHRPSLDTIFFGGMSKTWEDFVGVENQRTSATARSRVANRKEKLKQWRAEGREKENVLLRHEMANSSWMKSIYMTEHFRYQRTLQDQQDDLTFLISNFRRMERDLKRPGAVFAEPSVIKWKLDRTEGRNRMRRRLLPVYSTQQQDYLPKRRATDSTPSSIPLRLNTSAGEAATGQSLSATPINNDGPPGDNLGRNALVSAPTEDEVADSASESGVGPEEDFELVEDPNDAEGDDAFEDKNRKVMRRLEHGDAVQHVYNISRIIGLDACEGILIIGKDDLYIMDNVFQRADGEIVNVWQAPVEERDPFSQIITGTKPGDKEKRPTLKASDQESRNWKWSDVISISKRRFLFRDVAIEIFFRDGRSYLLTALNPTKRDEVFGKLMLKTPHTTGPNTLPNPEDAWRLEALKVFEEAPQTFGSKFGSIFNSSPWNPIMRRWQKGEISNFHYLMLVNTMAGRTFNDLTQYPVFPWVLADYMSDELDLDDPLTFRDLSKPMGAQSGSRQSDFMMRYNSLAEIGQTPFHYGTHYSSAMVVSSYLIRLPPFVDSYLLLQGGHFDHPDRLFFSIEGAWKSASRDNGSDVRELIPEFYCLPEFLTNINGYDFGLRQGGNKVDNVILPPWAKGDPKIFIEKHRQALESPYVTQNLHHWIDLVFGYKQRGDAAVENLNVFHNLSYHGAIDLDNITDPQERAIVTGIIHNFGQTPHQVFSKPHPARDPDQGNAKRLDTSVGSLTKLPYPLLESHEKVASLIYTPKIDRLLCASPFRVNLPPYYDKFLEWGYADNSIRFYFSDNRKPAGLFENLHIGQISSLTFADSKTLITAGEDCVVTVHSVQSVSGKPVELQQRSSLFGHKSPVTTMAVSKAFSTFLTASEDGGVFLWDLNRLEFIRKLPISRAVECARINDVTGDIILCSGPNVLLFTLNGELLVDQNVCGAESPDDFVQSCSFYEGAGNEWLENCLVFTGHRRGRVNVWRKTAGKNGRWALEFLRRLDHIDPKSESGANVDAAITCITPMPQLVYTGDEDGRVYEWNLIPRER</sequence>
<dbReference type="InterPro" id="IPR013320">
    <property type="entry name" value="ConA-like_dom_sf"/>
</dbReference>
<dbReference type="FunFam" id="1.10.1540.10:FF:000001">
    <property type="entry name" value="neurobeachin isoform X1"/>
    <property type="match status" value="1"/>
</dbReference>
<dbReference type="InterPro" id="IPR051944">
    <property type="entry name" value="BEACH_domain_protein"/>
</dbReference>
<dbReference type="PROSITE" id="PS51783">
    <property type="entry name" value="PH_BEACH"/>
    <property type="match status" value="1"/>
</dbReference>